<dbReference type="EMBL" id="JBBPBF010000003">
    <property type="protein sequence ID" value="KAK7614579.1"/>
    <property type="molecule type" value="Genomic_DNA"/>
</dbReference>
<sequence length="213" mass="23949">MLRKRRKPFHKSARLVEVRLHDIDRVSNSWLTLGPCSLQLHLRATGFHRERASRSRYVRSNRLIGTPRRFTCERAEPKADNVSVYSGRGVGRWKTGSWSRRCGALGWHVRDRQTSLEHEELAAPSHARQDARAVAARQRILSAVRNHDTASHCGTIAGPCRLPTGYVDLSPVKLVDPLLSKAAAWCTVLPPVGEGTRRPRKRVRAVCQGHSFG</sequence>
<proteinExistence type="predicted"/>
<evidence type="ECO:0000313" key="2">
    <source>
        <dbReference type="Proteomes" id="UP001367316"/>
    </source>
</evidence>
<keyword evidence="2" id="KW-1185">Reference proteome</keyword>
<accession>A0ABR1NI73</accession>
<comment type="caution">
    <text evidence="1">The sequence shown here is derived from an EMBL/GenBank/DDBJ whole genome shotgun (WGS) entry which is preliminary data.</text>
</comment>
<gene>
    <name evidence="1" type="ORF">JOL62DRAFT_226911</name>
</gene>
<reference evidence="1 2" key="1">
    <citation type="submission" date="2024-04" db="EMBL/GenBank/DDBJ databases">
        <title>Phyllosticta paracitricarpa is synonymous to the EU quarantine fungus P. citricarpa based on phylogenomic analyses.</title>
        <authorList>
            <consortium name="Lawrence Berkeley National Laboratory"/>
            <person name="Van ingen-buijs V.A."/>
            <person name="Van westerhoven A.C."/>
            <person name="Haridas S."/>
            <person name="Skiadas P."/>
            <person name="Martin F."/>
            <person name="Groenewald J.Z."/>
            <person name="Crous P.W."/>
            <person name="Seidl M.F."/>
        </authorList>
    </citation>
    <scope>NUCLEOTIDE SEQUENCE [LARGE SCALE GENOMIC DNA]</scope>
    <source>
        <strain evidence="1 2">CBS 141358</strain>
    </source>
</reference>
<name>A0ABR1NI73_9PEZI</name>
<dbReference type="Proteomes" id="UP001367316">
    <property type="component" value="Unassembled WGS sequence"/>
</dbReference>
<organism evidence="1 2">
    <name type="scientific">Phyllosticta paracitricarpa</name>
    <dbReference type="NCBI Taxonomy" id="2016321"/>
    <lineage>
        <taxon>Eukaryota</taxon>
        <taxon>Fungi</taxon>
        <taxon>Dikarya</taxon>
        <taxon>Ascomycota</taxon>
        <taxon>Pezizomycotina</taxon>
        <taxon>Dothideomycetes</taxon>
        <taxon>Dothideomycetes incertae sedis</taxon>
        <taxon>Botryosphaeriales</taxon>
        <taxon>Phyllostictaceae</taxon>
        <taxon>Phyllosticta</taxon>
    </lineage>
</organism>
<evidence type="ECO:0000313" key="1">
    <source>
        <dbReference type="EMBL" id="KAK7614579.1"/>
    </source>
</evidence>
<protein>
    <submittedName>
        <fullName evidence="1">Uncharacterized protein</fullName>
    </submittedName>
</protein>